<sequence length="598" mass="62884">MSDPPSSSNAEHRHAHGTDASSPPPEAHEPSGVRTLHLWIAVLPAAAVTVLSVATVTVLFFPLTSPTMTRGVLAVAAAGITLILACALYGAESATNRINQRVDALRSLNHNGRDDVQRMVNRVRAGERGTPAQAASHPAANSDPFALLAAELQQGYCSAQQAVNDVADLKPAQDSDQQVEVFVNVARRMQSLVHREISLLDELESQVEDPELLKGLFTIDHLATRMRRQSESLAVLGGSSSRRRWSEPIHLFEVLRSAVAEVEHYSRVKVVPSTAGTLDGASVVDIIHLVAELTENATKFSPPHAQVLLRAEEVAAGVAVEVEDRGLGIPADEQHQINELLSDPGQINVSELLRDGRIGLFVVATLARKHNVRVQLRTNVYGGTQAIAVLPNELVNPALRESQQQAEAQPAAPEPDPAPPSAPVMSPAPTQGTVPSPPPAPAAVGAGQTGPGPAPAGAGTGPAGAGTGQTPTAHRRAPAENGHGNPGGGPTAAEQSTRPSGQGMPDGPTSTQNSDLRPTRSTDEAGRHQQGGQRERPPLPQRRVQGHMAPQLRDGPATGNDEQTADHSPGLMASFQSGFKRAEEETEDSSLGRTDSTP</sequence>
<dbReference type="AlphaFoldDB" id="A0A543NNH2"/>
<organism evidence="9 10">
    <name type="scientific">Haloactinospora alba</name>
    <dbReference type="NCBI Taxonomy" id="405555"/>
    <lineage>
        <taxon>Bacteria</taxon>
        <taxon>Bacillati</taxon>
        <taxon>Actinomycetota</taxon>
        <taxon>Actinomycetes</taxon>
        <taxon>Streptosporangiales</taxon>
        <taxon>Nocardiopsidaceae</taxon>
        <taxon>Haloactinospora</taxon>
    </lineage>
</organism>
<evidence type="ECO:0000256" key="6">
    <source>
        <dbReference type="SAM" id="MobiDB-lite"/>
    </source>
</evidence>
<dbReference type="RefSeq" id="WP_141924754.1">
    <property type="nucleotide sequence ID" value="NZ_VFQC01000001.1"/>
</dbReference>
<keyword evidence="3" id="KW-0597">Phosphoprotein</keyword>
<keyword evidence="4" id="KW-0808">Transferase</keyword>
<feature type="region of interest" description="Disordered" evidence="6">
    <location>
        <begin position="401"/>
        <end position="598"/>
    </location>
</feature>
<feature type="compositionally biased region" description="Pro residues" evidence="6">
    <location>
        <begin position="412"/>
        <end position="422"/>
    </location>
</feature>
<dbReference type="GO" id="GO:0000160">
    <property type="term" value="P:phosphorelay signal transduction system"/>
    <property type="evidence" value="ECO:0007669"/>
    <property type="project" value="TreeGrafter"/>
</dbReference>
<evidence type="ECO:0000256" key="7">
    <source>
        <dbReference type="SAM" id="Phobius"/>
    </source>
</evidence>
<evidence type="ECO:0000313" key="9">
    <source>
        <dbReference type="EMBL" id="TQN33384.1"/>
    </source>
</evidence>
<dbReference type="Proteomes" id="UP000317422">
    <property type="component" value="Unassembled WGS sequence"/>
</dbReference>
<name>A0A543NNH2_9ACTN</name>
<evidence type="ECO:0000256" key="3">
    <source>
        <dbReference type="ARBA" id="ARBA00022553"/>
    </source>
</evidence>
<dbReference type="Pfam" id="PF02518">
    <property type="entry name" value="HATPase_c"/>
    <property type="match status" value="1"/>
</dbReference>
<feature type="compositionally biased region" description="Basic and acidic residues" evidence="6">
    <location>
        <begin position="517"/>
        <end position="537"/>
    </location>
</feature>
<feature type="compositionally biased region" description="Low complexity" evidence="6">
    <location>
        <begin position="423"/>
        <end position="434"/>
    </location>
</feature>
<dbReference type="Gene3D" id="3.30.565.10">
    <property type="entry name" value="Histidine kinase-like ATPase, C-terminal domain"/>
    <property type="match status" value="1"/>
</dbReference>
<evidence type="ECO:0000259" key="8">
    <source>
        <dbReference type="SMART" id="SM00387"/>
    </source>
</evidence>
<comment type="caution">
    <text evidence="9">The sequence shown here is derived from an EMBL/GenBank/DDBJ whole genome shotgun (WGS) entry which is preliminary data.</text>
</comment>
<feature type="compositionally biased region" description="Polar residues" evidence="6">
    <location>
        <begin position="589"/>
        <end position="598"/>
    </location>
</feature>
<keyword evidence="5 9" id="KW-0418">Kinase</keyword>
<feature type="compositionally biased region" description="Gly residues" evidence="6">
    <location>
        <begin position="458"/>
        <end position="467"/>
    </location>
</feature>
<keyword evidence="7" id="KW-0472">Membrane</keyword>
<dbReference type="EMBL" id="VFQC01000001">
    <property type="protein sequence ID" value="TQN33384.1"/>
    <property type="molecule type" value="Genomic_DNA"/>
</dbReference>
<dbReference type="EC" id="2.7.13.3" evidence="2"/>
<evidence type="ECO:0000256" key="5">
    <source>
        <dbReference type="ARBA" id="ARBA00022777"/>
    </source>
</evidence>
<protein>
    <recommendedName>
        <fullName evidence="2">histidine kinase</fullName>
        <ecNumber evidence="2">2.7.13.3</ecNumber>
    </recommendedName>
</protein>
<evidence type="ECO:0000256" key="4">
    <source>
        <dbReference type="ARBA" id="ARBA00022679"/>
    </source>
</evidence>
<dbReference type="GO" id="GO:0004673">
    <property type="term" value="F:protein histidine kinase activity"/>
    <property type="evidence" value="ECO:0007669"/>
    <property type="project" value="UniProtKB-EC"/>
</dbReference>
<dbReference type="InterPro" id="IPR050428">
    <property type="entry name" value="TCS_sensor_his_kinase"/>
</dbReference>
<feature type="transmembrane region" description="Helical" evidence="7">
    <location>
        <begin position="72"/>
        <end position="91"/>
    </location>
</feature>
<dbReference type="SMART" id="SM00387">
    <property type="entry name" value="HATPase_c"/>
    <property type="match status" value="1"/>
</dbReference>
<dbReference type="OrthoDB" id="3845898at2"/>
<feature type="compositionally biased region" description="Low complexity" evidence="6">
    <location>
        <begin position="401"/>
        <end position="411"/>
    </location>
</feature>
<evidence type="ECO:0000256" key="1">
    <source>
        <dbReference type="ARBA" id="ARBA00000085"/>
    </source>
</evidence>
<keyword evidence="7" id="KW-0812">Transmembrane</keyword>
<reference evidence="9 10" key="1">
    <citation type="submission" date="2019-06" db="EMBL/GenBank/DDBJ databases">
        <title>Sequencing the genomes of 1000 actinobacteria strains.</title>
        <authorList>
            <person name="Klenk H.-P."/>
        </authorList>
    </citation>
    <scope>NUCLEOTIDE SEQUENCE [LARGE SCALE GENOMIC DNA]</scope>
    <source>
        <strain evidence="9 10">DSM 45015</strain>
    </source>
</reference>
<dbReference type="InterPro" id="IPR003594">
    <property type="entry name" value="HATPase_dom"/>
</dbReference>
<dbReference type="PANTHER" id="PTHR45436:SF5">
    <property type="entry name" value="SENSOR HISTIDINE KINASE TRCS"/>
    <property type="match status" value="1"/>
</dbReference>
<dbReference type="GO" id="GO:0005886">
    <property type="term" value="C:plasma membrane"/>
    <property type="evidence" value="ECO:0007669"/>
    <property type="project" value="TreeGrafter"/>
</dbReference>
<keyword evidence="10" id="KW-1185">Reference proteome</keyword>
<dbReference type="InterPro" id="IPR036890">
    <property type="entry name" value="HATPase_C_sf"/>
</dbReference>
<accession>A0A543NNH2</accession>
<comment type="catalytic activity">
    <reaction evidence="1">
        <text>ATP + protein L-histidine = ADP + protein N-phospho-L-histidine.</text>
        <dbReference type="EC" id="2.7.13.3"/>
    </reaction>
</comment>
<gene>
    <name evidence="9" type="ORF">FHX37_3399</name>
</gene>
<evidence type="ECO:0000256" key="2">
    <source>
        <dbReference type="ARBA" id="ARBA00012438"/>
    </source>
</evidence>
<dbReference type="PANTHER" id="PTHR45436">
    <property type="entry name" value="SENSOR HISTIDINE KINASE YKOH"/>
    <property type="match status" value="1"/>
</dbReference>
<feature type="region of interest" description="Disordered" evidence="6">
    <location>
        <begin position="1"/>
        <end position="31"/>
    </location>
</feature>
<keyword evidence="7" id="KW-1133">Transmembrane helix</keyword>
<feature type="domain" description="Histidine kinase/HSP90-like ATPase" evidence="8">
    <location>
        <begin position="281"/>
        <end position="394"/>
    </location>
</feature>
<evidence type="ECO:0000313" key="10">
    <source>
        <dbReference type="Proteomes" id="UP000317422"/>
    </source>
</evidence>
<proteinExistence type="predicted"/>
<feature type="transmembrane region" description="Helical" evidence="7">
    <location>
        <begin position="38"/>
        <end position="60"/>
    </location>
</feature>
<dbReference type="SUPFAM" id="SSF55874">
    <property type="entry name" value="ATPase domain of HSP90 chaperone/DNA topoisomerase II/histidine kinase"/>
    <property type="match status" value="1"/>
</dbReference>